<dbReference type="PANTHER" id="PTHR30482:SF20">
    <property type="entry name" value="HIGH-AFFINITY BRANCHED-CHAIN AMINO ACID TRANSPORT SYSTEM PERMEASE PROTEIN LIVM"/>
    <property type="match status" value="1"/>
</dbReference>
<feature type="transmembrane region" description="Helical" evidence="6">
    <location>
        <begin position="307"/>
        <end position="326"/>
    </location>
</feature>
<organism evidence="7 8">
    <name type="scientific">Sulfitobacter aestuariivivens</name>
    <dbReference type="NCBI Taxonomy" id="2766981"/>
    <lineage>
        <taxon>Bacteria</taxon>
        <taxon>Pseudomonadati</taxon>
        <taxon>Pseudomonadota</taxon>
        <taxon>Alphaproteobacteria</taxon>
        <taxon>Rhodobacterales</taxon>
        <taxon>Roseobacteraceae</taxon>
        <taxon>Sulfitobacter</taxon>
    </lineage>
</organism>
<gene>
    <name evidence="7" type="ORF">H9Q16_13610</name>
</gene>
<evidence type="ECO:0000313" key="7">
    <source>
        <dbReference type="EMBL" id="MBD3664964.1"/>
    </source>
</evidence>
<feature type="transmembrane region" description="Helical" evidence="6">
    <location>
        <begin position="256"/>
        <end position="286"/>
    </location>
</feature>
<dbReference type="RefSeq" id="WP_191075972.1">
    <property type="nucleotide sequence ID" value="NZ_JACTAG010000002.1"/>
</dbReference>
<comment type="subcellular location">
    <subcellularLocation>
        <location evidence="1">Cell membrane</location>
        <topology evidence="1">Multi-pass membrane protein</topology>
    </subcellularLocation>
</comment>
<keyword evidence="4 6" id="KW-1133">Transmembrane helix</keyword>
<dbReference type="CDD" id="cd06581">
    <property type="entry name" value="TM_PBP1_LivM_like"/>
    <property type="match status" value="1"/>
</dbReference>
<evidence type="ECO:0000256" key="2">
    <source>
        <dbReference type="ARBA" id="ARBA00022475"/>
    </source>
</evidence>
<feature type="transmembrane region" description="Helical" evidence="6">
    <location>
        <begin position="44"/>
        <end position="64"/>
    </location>
</feature>
<dbReference type="Proteomes" id="UP000635142">
    <property type="component" value="Unassembled WGS sequence"/>
</dbReference>
<evidence type="ECO:0000256" key="1">
    <source>
        <dbReference type="ARBA" id="ARBA00004651"/>
    </source>
</evidence>
<comment type="caution">
    <text evidence="7">The sequence shown here is derived from an EMBL/GenBank/DDBJ whole genome shotgun (WGS) entry which is preliminary data.</text>
</comment>
<dbReference type="GO" id="GO:0015658">
    <property type="term" value="F:branched-chain amino acid transmembrane transporter activity"/>
    <property type="evidence" value="ECO:0007669"/>
    <property type="project" value="InterPro"/>
</dbReference>
<evidence type="ECO:0000313" key="8">
    <source>
        <dbReference type="Proteomes" id="UP000635142"/>
    </source>
</evidence>
<evidence type="ECO:0000256" key="4">
    <source>
        <dbReference type="ARBA" id="ARBA00022989"/>
    </source>
</evidence>
<proteinExistence type="predicted"/>
<dbReference type="InterPro" id="IPR043428">
    <property type="entry name" value="LivM-like"/>
</dbReference>
<dbReference type="AlphaFoldDB" id="A0A927D705"/>
<evidence type="ECO:0000256" key="5">
    <source>
        <dbReference type="ARBA" id="ARBA00023136"/>
    </source>
</evidence>
<dbReference type="Pfam" id="PF02653">
    <property type="entry name" value="BPD_transp_2"/>
    <property type="match status" value="1"/>
</dbReference>
<evidence type="ECO:0000256" key="3">
    <source>
        <dbReference type="ARBA" id="ARBA00022692"/>
    </source>
</evidence>
<reference evidence="7" key="1">
    <citation type="submission" date="2020-08" db="EMBL/GenBank/DDBJ databases">
        <title>Sulfitobacter aestuariivivens sp. nov., isolated from a tidal flat.</title>
        <authorList>
            <person name="Park S."/>
            <person name="Yoon J.-H."/>
        </authorList>
    </citation>
    <scope>NUCLEOTIDE SEQUENCE</scope>
    <source>
        <strain evidence="7">TSTF-M16</strain>
    </source>
</reference>
<sequence length="366" mass="40051">MRIIFKKSYDADIGLFKHGFHAFWYMLLLVIAIALPYLVGEFLLGEFTSMLIWAVAGMGLMLLVGHTGQASLGHAAFLAVGAYTNVLFMENWGLPFLLSMPLAGLCAAFAGMLIAIPTTKLHGIYLAIATMAIGILSESIIVILEPWTGGVSGIFAPDIELFGISFNRYANITGMYWLYLAITVLILIGYRNILRSPLGRSFAAVRDSEISAQAMGVNIARTRTLAFAISCGITGVAGAMMGHFSGVFNNETFNIVISITLLLMIVVGGIGFIQGAFMGAIVIVFLPQAISFVRDIINGMTGGSSMTIPGLESGVFGAILVAVILFEPNGLWGRWLKIRTYFELFPFYRRDMFRRQKSYLKTERMR</sequence>
<keyword evidence="2" id="KW-1003">Cell membrane</keyword>
<feature type="transmembrane region" description="Helical" evidence="6">
    <location>
        <begin position="94"/>
        <end position="116"/>
    </location>
</feature>
<protein>
    <submittedName>
        <fullName evidence="7">Branched-chain amino acid ABC transporter permease</fullName>
    </submittedName>
</protein>
<evidence type="ECO:0000256" key="6">
    <source>
        <dbReference type="SAM" id="Phobius"/>
    </source>
</evidence>
<feature type="transmembrane region" description="Helical" evidence="6">
    <location>
        <begin position="123"/>
        <end position="144"/>
    </location>
</feature>
<keyword evidence="8" id="KW-1185">Reference proteome</keyword>
<keyword evidence="5 6" id="KW-0472">Membrane</keyword>
<dbReference type="InterPro" id="IPR001851">
    <property type="entry name" value="ABC_transp_permease"/>
</dbReference>
<name>A0A927D705_9RHOB</name>
<feature type="transmembrane region" description="Helical" evidence="6">
    <location>
        <begin position="176"/>
        <end position="194"/>
    </location>
</feature>
<dbReference type="PANTHER" id="PTHR30482">
    <property type="entry name" value="HIGH-AFFINITY BRANCHED-CHAIN AMINO ACID TRANSPORT SYSTEM PERMEASE"/>
    <property type="match status" value="1"/>
</dbReference>
<feature type="transmembrane region" description="Helical" evidence="6">
    <location>
        <begin position="225"/>
        <end position="244"/>
    </location>
</feature>
<accession>A0A927D705</accession>
<feature type="transmembrane region" description="Helical" evidence="6">
    <location>
        <begin position="20"/>
        <end position="38"/>
    </location>
</feature>
<dbReference type="InterPro" id="IPR037294">
    <property type="entry name" value="ABC_BtuC-like"/>
</dbReference>
<dbReference type="GO" id="GO:0005886">
    <property type="term" value="C:plasma membrane"/>
    <property type="evidence" value="ECO:0007669"/>
    <property type="project" value="UniProtKB-SubCell"/>
</dbReference>
<dbReference type="Gene3D" id="1.10.3470.10">
    <property type="entry name" value="ABC transporter involved in vitamin B12 uptake, BtuC"/>
    <property type="match status" value="1"/>
</dbReference>
<keyword evidence="3 6" id="KW-0812">Transmembrane</keyword>
<dbReference type="EMBL" id="JACTAG010000002">
    <property type="protein sequence ID" value="MBD3664964.1"/>
    <property type="molecule type" value="Genomic_DNA"/>
</dbReference>